<proteinExistence type="predicted"/>
<evidence type="ECO:0000256" key="2">
    <source>
        <dbReference type="ARBA" id="ARBA00022679"/>
    </source>
</evidence>
<keyword evidence="2" id="KW-0808">Transferase</keyword>
<evidence type="ECO:0000256" key="4">
    <source>
        <dbReference type="ARBA" id="ARBA00022777"/>
    </source>
</evidence>
<dbReference type="Proteomes" id="UP001176940">
    <property type="component" value="Unassembled WGS sequence"/>
</dbReference>
<keyword evidence="4" id="KW-0418">Kinase</keyword>
<feature type="region of interest" description="Disordered" evidence="7">
    <location>
        <begin position="42"/>
        <end position="61"/>
    </location>
</feature>
<dbReference type="InterPro" id="IPR017441">
    <property type="entry name" value="Protein_kinase_ATP_BS"/>
</dbReference>
<dbReference type="InterPro" id="IPR011009">
    <property type="entry name" value="Kinase-like_dom_sf"/>
</dbReference>
<dbReference type="Pfam" id="PF00069">
    <property type="entry name" value="Pkinase"/>
    <property type="match status" value="2"/>
</dbReference>
<evidence type="ECO:0000256" key="6">
    <source>
        <dbReference type="PROSITE-ProRule" id="PRU10141"/>
    </source>
</evidence>
<gene>
    <name evidence="9" type="ORF">RIMI_LOCUS19334696</name>
</gene>
<evidence type="ECO:0000256" key="1">
    <source>
        <dbReference type="ARBA" id="ARBA00022527"/>
    </source>
</evidence>
<keyword evidence="3 6" id="KW-0547">Nucleotide-binding</keyword>
<dbReference type="PROSITE" id="PS50011">
    <property type="entry name" value="PROTEIN_KINASE_DOM"/>
    <property type="match status" value="1"/>
</dbReference>
<comment type="caution">
    <text evidence="9">The sequence shown here is derived from an EMBL/GenBank/DDBJ whole genome shotgun (WGS) entry which is preliminary data.</text>
</comment>
<keyword evidence="10" id="KW-1185">Reference proteome</keyword>
<evidence type="ECO:0000256" key="7">
    <source>
        <dbReference type="SAM" id="MobiDB-lite"/>
    </source>
</evidence>
<dbReference type="Gene3D" id="1.10.510.10">
    <property type="entry name" value="Transferase(Phosphotransferase) domain 1"/>
    <property type="match status" value="1"/>
</dbReference>
<evidence type="ECO:0000313" key="9">
    <source>
        <dbReference type="EMBL" id="CAJ0964549.1"/>
    </source>
</evidence>
<keyword evidence="5 6" id="KW-0067">ATP-binding</keyword>
<name>A0ABN9MJW8_9NEOB</name>
<feature type="domain" description="Protein kinase" evidence="8">
    <location>
        <begin position="251"/>
        <end position="480"/>
    </location>
</feature>
<dbReference type="EMBL" id="CAUEEQ010061435">
    <property type="protein sequence ID" value="CAJ0964549.1"/>
    <property type="molecule type" value="Genomic_DNA"/>
</dbReference>
<feature type="binding site" evidence="6">
    <location>
        <position position="280"/>
    </location>
    <ligand>
        <name>ATP</name>
        <dbReference type="ChEBI" id="CHEBI:30616"/>
    </ligand>
</feature>
<protein>
    <recommendedName>
        <fullName evidence="8">Protein kinase domain-containing protein</fullName>
    </recommendedName>
</protein>
<dbReference type="PANTHER" id="PTHR24351">
    <property type="entry name" value="RIBOSOMAL PROTEIN S6 KINASE"/>
    <property type="match status" value="1"/>
</dbReference>
<feature type="compositionally biased region" description="Basic and acidic residues" evidence="7">
    <location>
        <begin position="48"/>
        <end position="61"/>
    </location>
</feature>
<sequence>MDIERRRAQRDRVLRERRGLNEEQVLLFALGRKDTILTNMDTHASETASKRQNLEKMRKSKRHEILTERRIMENLKESHSVASAELQRDILTSLKKIGDLAPAIRMKNKEAILNKRRNISADIKLDEVLQETPRQVSSRSERRDILDLQRAAAKKRARNGRDWVIQHRRHLTYATPMINGHDALWRSQSSTKTTSIPTILFHLSVSSPERAMDEDEPGKMETGANLLMPSDIADVPAQDLGDARSPLFYLLHLHGDIGKGSNGKVLMASDPVSKELLALKVMEKIRCDEGTFSTELKVLSMGADCHFITSLRGFFETPQVYIIAMEFMPGGDLSSQMGESMMFETETTSDLKPHNILIDDIGHIKICDFGLSVVNVGEDDLLEELVGTKGYIAPEVMDREGYNHLVDSFSFGVILYMMIVGKRPFDSSGTMDDYHESLDDNPDFPPWLSSDELDILEGLLCKTPSARYAITSFIRERPFFHSINWSDVESGRAQPPFHYEDVMIIG</sequence>
<dbReference type="Gene3D" id="3.30.200.20">
    <property type="entry name" value="Phosphorylase Kinase, domain 1"/>
    <property type="match status" value="1"/>
</dbReference>
<organism evidence="9 10">
    <name type="scientific">Ranitomeya imitator</name>
    <name type="common">mimic poison frog</name>
    <dbReference type="NCBI Taxonomy" id="111125"/>
    <lineage>
        <taxon>Eukaryota</taxon>
        <taxon>Metazoa</taxon>
        <taxon>Chordata</taxon>
        <taxon>Craniata</taxon>
        <taxon>Vertebrata</taxon>
        <taxon>Euteleostomi</taxon>
        <taxon>Amphibia</taxon>
        <taxon>Batrachia</taxon>
        <taxon>Anura</taxon>
        <taxon>Neobatrachia</taxon>
        <taxon>Hyloidea</taxon>
        <taxon>Dendrobatidae</taxon>
        <taxon>Dendrobatinae</taxon>
        <taxon>Ranitomeya</taxon>
    </lineage>
</organism>
<dbReference type="InterPro" id="IPR000719">
    <property type="entry name" value="Prot_kinase_dom"/>
</dbReference>
<evidence type="ECO:0000259" key="8">
    <source>
        <dbReference type="PROSITE" id="PS50011"/>
    </source>
</evidence>
<dbReference type="SMART" id="SM00220">
    <property type="entry name" value="S_TKc"/>
    <property type="match status" value="1"/>
</dbReference>
<dbReference type="PROSITE" id="PS00107">
    <property type="entry name" value="PROTEIN_KINASE_ATP"/>
    <property type="match status" value="1"/>
</dbReference>
<reference evidence="9" key="1">
    <citation type="submission" date="2023-07" db="EMBL/GenBank/DDBJ databases">
        <authorList>
            <person name="Stuckert A."/>
        </authorList>
    </citation>
    <scope>NUCLEOTIDE SEQUENCE</scope>
</reference>
<evidence type="ECO:0000313" key="10">
    <source>
        <dbReference type="Proteomes" id="UP001176940"/>
    </source>
</evidence>
<evidence type="ECO:0000256" key="5">
    <source>
        <dbReference type="ARBA" id="ARBA00022840"/>
    </source>
</evidence>
<evidence type="ECO:0000256" key="3">
    <source>
        <dbReference type="ARBA" id="ARBA00022741"/>
    </source>
</evidence>
<keyword evidence="1" id="KW-0723">Serine/threonine-protein kinase</keyword>
<dbReference type="SUPFAM" id="SSF56112">
    <property type="entry name" value="Protein kinase-like (PK-like)"/>
    <property type="match status" value="1"/>
</dbReference>
<accession>A0ABN9MJW8</accession>